<keyword evidence="3" id="KW-1185">Reference proteome</keyword>
<accession>A0AAN6WPL7</accession>
<protein>
    <submittedName>
        <fullName evidence="2">Uncharacterized protein</fullName>
    </submittedName>
</protein>
<sequence length="338" mass="37631">MAKIIAPKLRLSFSVAPQATKATTGKIRKAQRQRAGKGDVEKLIMGLGNLSLAADKGNAEKRAADNQGHDGEETLDTYMVIGLARKAHERKKRSLMLRSAIGPILAMRVSVAESSAVRGAITPSKEYEEALAAMEAMTIDELPLLREKDEGHRGNHASPSFKSQVRSNRPEERHYRPLDSVSFLQYNPIHLYLVSREFPCFLELDDGTPLTLKEDSHSREGLGGGGARQWPQCSALYHLPLDPLMFGQVYTRQVPLLVLQIGWPSLLRYLDELFFGAQEQAPTQKRDEQSLFTQDEIDRAYAQLAAADEDIVIAELMATPDYTGIMDVVQYLSIPQEL</sequence>
<organism evidence="2 3">
    <name type="scientific">Podospora australis</name>
    <dbReference type="NCBI Taxonomy" id="1536484"/>
    <lineage>
        <taxon>Eukaryota</taxon>
        <taxon>Fungi</taxon>
        <taxon>Dikarya</taxon>
        <taxon>Ascomycota</taxon>
        <taxon>Pezizomycotina</taxon>
        <taxon>Sordariomycetes</taxon>
        <taxon>Sordariomycetidae</taxon>
        <taxon>Sordariales</taxon>
        <taxon>Podosporaceae</taxon>
        <taxon>Podospora</taxon>
    </lineage>
</organism>
<proteinExistence type="predicted"/>
<evidence type="ECO:0000313" key="2">
    <source>
        <dbReference type="EMBL" id="KAK4185398.1"/>
    </source>
</evidence>
<feature type="compositionally biased region" description="Polar residues" evidence="1">
    <location>
        <begin position="157"/>
        <end position="167"/>
    </location>
</feature>
<reference evidence="2" key="1">
    <citation type="journal article" date="2023" name="Mol. Phylogenet. Evol.">
        <title>Genome-scale phylogeny and comparative genomics of the fungal order Sordariales.</title>
        <authorList>
            <person name="Hensen N."/>
            <person name="Bonometti L."/>
            <person name="Westerberg I."/>
            <person name="Brannstrom I.O."/>
            <person name="Guillou S."/>
            <person name="Cros-Aarteil S."/>
            <person name="Calhoun S."/>
            <person name="Haridas S."/>
            <person name="Kuo A."/>
            <person name="Mondo S."/>
            <person name="Pangilinan J."/>
            <person name="Riley R."/>
            <person name="LaButti K."/>
            <person name="Andreopoulos B."/>
            <person name="Lipzen A."/>
            <person name="Chen C."/>
            <person name="Yan M."/>
            <person name="Daum C."/>
            <person name="Ng V."/>
            <person name="Clum A."/>
            <person name="Steindorff A."/>
            <person name="Ohm R.A."/>
            <person name="Martin F."/>
            <person name="Silar P."/>
            <person name="Natvig D.O."/>
            <person name="Lalanne C."/>
            <person name="Gautier V."/>
            <person name="Ament-Velasquez S.L."/>
            <person name="Kruys A."/>
            <person name="Hutchinson M.I."/>
            <person name="Powell A.J."/>
            <person name="Barry K."/>
            <person name="Miller A.N."/>
            <person name="Grigoriev I.V."/>
            <person name="Debuchy R."/>
            <person name="Gladieux P."/>
            <person name="Hiltunen Thoren M."/>
            <person name="Johannesson H."/>
        </authorList>
    </citation>
    <scope>NUCLEOTIDE SEQUENCE</scope>
    <source>
        <strain evidence="2">PSN309</strain>
    </source>
</reference>
<evidence type="ECO:0000313" key="3">
    <source>
        <dbReference type="Proteomes" id="UP001302126"/>
    </source>
</evidence>
<dbReference type="EMBL" id="MU864451">
    <property type="protein sequence ID" value="KAK4185398.1"/>
    <property type="molecule type" value="Genomic_DNA"/>
</dbReference>
<dbReference type="AlphaFoldDB" id="A0AAN6WPL7"/>
<evidence type="ECO:0000256" key="1">
    <source>
        <dbReference type="SAM" id="MobiDB-lite"/>
    </source>
</evidence>
<dbReference type="Proteomes" id="UP001302126">
    <property type="component" value="Unassembled WGS sequence"/>
</dbReference>
<feature type="region of interest" description="Disordered" evidence="1">
    <location>
        <begin position="149"/>
        <end position="171"/>
    </location>
</feature>
<name>A0AAN6WPL7_9PEZI</name>
<comment type="caution">
    <text evidence="2">The sequence shown here is derived from an EMBL/GenBank/DDBJ whole genome shotgun (WGS) entry which is preliminary data.</text>
</comment>
<gene>
    <name evidence="2" type="ORF">QBC35DRAFT_476399</name>
</gene>
<reference evidence="2" key="2">
    <citation type="submission" date="2023-05" db="EMBL/GenBank/DDBJ databases">
        <authorList>
            <consortium name="Lawrence Berkeley National Laboratory"/>
            <person name="Steindorff A."/>
            <person name="Hensen N."/>
            <person name="Bonometti L."/>
            <person name="Westerberg I."/>
            <person name="Brannstrom I.O."/>
            <person name="Guillou S."/>
            <person name="Cros-Aarteil S."/>
            <person name="Calhoun S."/>
            <person name="Haridas S."/>
            <person name="Kuo A."/>
            <person name="Mondo S."/>
            <person name="Pangilinan J."/>
            <person name="Riley R."/>
            <person name="Labutti K."/>
            <person name="Andreopoulos B."/>
            <person name="Lipzen A."/>
            <person name="Chen C."/>
            <person name="Yanf M."/>
            <person name="Daum C."/>
            <person name="Ng V."/>
            <person name="Clum A."/>
            <person name="Ohm R."/>
            <person name="Martin F."/>
            <person name="Silar P."/>
            <person name="Natvig D."/>
            <person name="Lalanne C."/>
            <person name="Gautier V."/>
            <person name="Ament-Velasquez S.L."/>
            <person name="Kruys A."/>
            <person name="Hutchinson M.I."/>
            <person name="Powell A.J."/>
            <person name="Barry K."/>
            <person name="Miller A.N."/>
            <person name="Grigoriev I.V."/>
            <person name="Debuchy R."/>
            <person name="Gladieux P."/>
            <person name="Thoren M.H."/>
            <person name="Johannesson H."/>
        </authorList>
    </citation>
    <scope>NUCLEOTIDE SEQUENCE</scope>
    <source>
        <strain evidence="2">PSN309</strain>
    </source>
</reference>